<dbReference type="InterPro" id="IPR035979">
    <property type="entry name" value="RBD_domain_sf"/>
</dbReference>
<dbReference type="SMART" id="SM00220">
    <property type="entry name" value="S_TKc"/>
    <property type="match status" value="1"/>
</dbReference>
<proteinExistence type="predicted"/>
<dbReference type="InterPro" id="IPR008271">
    <property type="entry name" value="Ser/Thr_kinase_AS"/>
</dbReference>
<dbReference type="InterPro" id="IPR008942">
    <property type="entry name" value="ENTH_VHS"/>
</dbReference>
<dbReference type="SUPFAM" id="SSF56112">
    <property type="entry name" value="Protein kinase-like (PK-like)"/>
    <property type="match status" value="1"/>
</dbReference>
<protein>
    <submittedName>
        <fullName evidence="14">Myosin light chain kinase, smooth muscle</fullName>
    </submittedName>
</protein>
<evidence type="ECO:0000259" key="13">
    <source>
        <dbReference type="PROSITE" id="PS51391"/>
    </source>
</evidence>
<dbReference type="InterPro" id="IPR000504">
    <property type="entry name" value="RRM_dom"/>
</dbReference>
<reference evidence="14 15" key="1">
    <citation type="submission" date="2020-10" db="EMBL/GenBank/DDBJ databases">
        <authorList>
            <person name="Klimov P.B."/>
            <person name="Dyachkov S.M."/>
            <person name="Chetverikov P.E."/>
        </authorList>
    </citation>
    <scope>NUCLEOTIDE SEQUENCE [LARGE SCALE GENOMIC DNA]</scope>
    <source>
        <strain evidence="14">BMOC 18-1129-001#AD2665</strain>
        <tissue evidence="14">Entire mites</tissue>
    </source>
</reference>
<feature type="binding site" evidence="8">
    <location>
        <position position="63"/>
    </location>
    <ligand>
        <name>ATP</name>
        <dbReference type="ChEBI" id="CHEBI:30616"/>
    </ligand>
</feature>
<dbReference type="Pfam" id="PF00076">
    <property type="entry name" value="RRM_1"/>
    <property type="match status" value="1"/>
</dbReference>
<dbReference type="Gene3D" id="3.30.70.330">
    <property type="match status" value="1"/>
</dbReference>
<dbReference type="InterPro" id="IPR012677">
    <property type="entry name" value="Nucleotide-bd_a/b_plait_sf"/>
</dbReference>
<dbReference type="PANTHER" id="PTHR24342">
    <property type="entry name" value="SERINE/THREONINE-PROTEIN KINASE 17"/>
    <property type="match status" value="1"/>
</dbReference>
<sequence>MPKIDETDKDIGNEPTFVARKVVVKKNRDPKLDYTLGEELGRGRFGTVYRCTEKKTGLKLAAKFVCTRRREDRENVEREMDIMRSLQHRRLLQLYDAYDDGTKEMCLITELIQGGELFERVIDDDFELTEKVCAIFMRQICEGVDYMHRNSIMHLDMKPENILCVTRTGNRIKVIDFGLARRYDPKTKLQVMFGTPDFASPEVLSYDRVTPAADMWSVGVICYVLLSGLSPFMGNSDLETMANVTKAIYDFDDESFDPISKDAKDFIAKLLIKDPSKRLKPAECLKHKWLAKTPARGKAPATKLSKTKLKNTQMDLVQAFSDELYSIYDVRPPISKAKMNQITKAAIKGVKMYKHIVQCVEKFISRCRPEYKVPGLYVIDSIVRQSRHQFGADRDVYGNRFALNMHQTFVNLFHDCPIEDKAKITRVLDLWLRNGVFSASTIEPLIDNNTQSRIQNSRSPFDDTSKPPIEDRWMKLQSQCMINETDEKNHNRFEGLPSEHRREISQQVDSDYNKTGKRQRSPEPDLSSIKKQQIDMQQTLAEEKKLIETAEEIEATRREREEERKKKGLPDIKPGHLTICSTTLWLGHVPKTVSEADISDAFGEFGTITSIDLIPPRGCAYVCMDRRQDAYKALQDLKNLKLCGSWIKMAWAPGKGLKDKEFKDYWEVDIGSSYIPYRKLNLATLDIELLEKGGVIDEDTLTEDLRKLRDAKAKEREEAARKESEKLTATLPIPLDVLAVQLPPPTSVPPPPPYGIPPPLPPVMMVPMYNGPPPLAGPPPPTMGGLPPPAMSGPPPHIGGPPSLAGPPPSTMSGPPPHIGGPPPMLGPPPLLPPPMNNINMFAYPPQQYDRYECDIDMRSGARHPAGEQEYDYDDYDDDSDES</sequence>
<evidence type="ECO:0000256" key="10">
    <source>
        <dbReference type="SAM" id="MobiDB-lite"/>
    </source>
</evidence>
<keyword evidence="1" id="KW-0723">Serine/threonine-protein kinase</keyword>
<dbReference type="Pfam" id="PF04818">
    <property type="entry name" value="CID"/>
    <property type="match status" value="1"/>
</dbReference>
<evidence type="ECO:0000259" key="11">
    <source>
        <dbReference type="PROSITE" id="PS50011"/>
    </source>
</evidence>
<dbReference type="Proteomes" id="UP000825002">
    <property type="component" value="Unassembled WGS sequence"/>
</dbReference>
<dbReference type="InterPro" id="IPR011009">
    <property type="entry name" value="Kinase-like_dom_sf"/>
</dbReference>
<evidence type="ECO:0000313" key="14">
    <source>
        <dbReference type="EMBL" id="KAG9511188.1"/>
    </source>
</evidence>
<dbReference type="Gene3D" id="1.25.40.90">
    <property type="match status" value="1"/>
</dbReference>
<feature type="compositionally biased region" description="Basic and acidic residues" evidence="10">
    <location>
        <begin position="460"/>
        <end position="469"/>
    </location>
</feature>
<dbReference type="PROSITE" id="PS50102">
    <property type="entry name" value="RRM"/>
    <property type="match status" value="1"/>
</dbReference>
<feature type="domain" description="Protein kinase" evidence="11">
    <location>
        <begin position="34"/>
        <end position="290"/>
    </location>
</feature>
<evidence type="ECO:0000313" key="15">
    <source>
        <dbReference type="Proteomes" id="UP000825002"/>
    </source>
</evidence>
<dbReference type="PANTHER" id="PTHR24342:SF20">
    <property type="entry name" value="MYOSIN LIGHT CHAIN KINASE, SMOOTH MUSCLE"/>
    <property type="match status" value="1"/>
</dbReference>
<dbReference type="CDD" id="cd14103">
    <property type="entry name" value="STKc_MLCK"/>
    <property type="match status" value="1"/>
</dbReference>
<feature type="region of interest" description="Disordered" evidence="10">
    <location>
        <begin position="450"/>
        <end position="469"/>
    </location>
</feature>
<evidence type="ECO:0000256" key="1">
    <source>
        <dbReference type="ARBA" id="ARBA00022527"/>
    </source>
</evidence>
<dbReference type="GO" id="GO:0016301">
    <property type="term" value="F:kinase activity"/>
    <property type="evidence" value="ECO:0007669"/>
    <property type="project" value="UniProtKB-KW"/>
</dbReference>
<feature type="domain" description="CID" evidence="13">
    <location>
        <begin position="312"/>
        <end position="453"/>
    </location>
</feature>
<dbReference type="Gene3D" id="3.30.200.20">
    <property type="entry name" value="Phosphorylase Kinase, domain 1"/>
    <property type="match status" value="1"/>
</dbReference>
<dbReference type="PROSITE" id="PS00108">
    <property type="entry name" value="PROTEIN_KINASE_ST"/>
    <property type="match status" value="1"/>
</dbReference>
<dbReference type="InterPro" id="IPR000719">
    <property type="entry name" value="Prot_kinase_dom"/>
</dbReference>
<dbReference type="EMBL" id="JAIFTH010000022">
    <property type="protein sequence ID" value="KAG9511188.1"/>
    <property type="molecule type" value="Genomic_DNA"/>
</dbReference>
<feature type="compositionally biased region" description="Acidic residues" evidence="10">
    <location>
        <begin position="869"/>
        <end position="883"/>
    </location>
</feature>
<dbReference type="InterPro" id="IPR017441">
    <property type="entry name" value="Protein_kinase_ATP_BS"/>
</dbReference>
<evidence type="ECO:0000256" key="7">
    <source>
        <dbReference type="PROSITE-ProRule" id="PRU00176"/>
    </source>
</evidence>
<gene>
    <name evidence="14" type="primary">MYLK</name>
    <name evidence="14" type="ORF">GZH46_00233</name>
</gene>
<keyword evidence="15" id="KW-1185">Reference proteome</keyword>
<accession>A0ABQ7SCP2</accession>
<dbReference type="CDD" id="cd16983">
    <property type="entry name" value="CID_SCAF8_like"/>
    <property type="match status" value="1"/>
</dbReference>
<feature type="region of interest" description="Disordered" evidence="10">
    <location>
        <begin position="777"/>
        <end position="822"/>
    </location>
</feature>
<evidence type="ECO:0000256" key="2">
    <source>
        <dbReference type="ARBA" id="ARBA00022679"/>
    </source>
</evidence>
<dbReference type="SMART" id="SM00582">
    <property type="entry name" value="RPR"/>
    <property type="match status" value="1"/>
</dbReference>
<evidence type="ECO:0000256" key="8">
    <source>
        <dbReference type="PROSITE-ProRule" id="PRU10141"/>
    </source>
</evidence>
<dbReference type="PROSITE" id="PS00107">
    <property type="entry name" value="PROTEIN_KINASE_ATP"/>
    <property type="match status" value="1"/>
</dbReference>
<evidence type="ECO:0000256" key="4">
    <source>
        <dbReference type="ARBA" id="ARBA00022777"/>
    </source>
</evidence>
<dbReference type="PROSITE" id="PS50011">
    <property type="entry name" value="PROTEIN_KINASE_DOM"/>
    <property type="match status" value="1"/>
</dbReference>
<keyword evidence="2" id="KW-0808">Transferase</keyword>
<comment type="caution">
    <text evidence="14">The sequence shown here is derived from an EMBL/GenBank/DDBJ whole genome shotgun (WGS) entry which is preliminary data.</text>
</comment>
<dbReference type="CDD" id="cd12227">
    <property type="entry name" value="RRM_SCAF4_SCAF8"/>
    <property type="match status" value="1"/>
</dbReference>
<evidence type="ECO:0000256" key="5">
    <source>
        <dbReference type="ARBA" id="ARBA00022840"/>
    </source>
</evidence>
<keyword evidence="5 8" id="KW-0067">ATP-binding</keyword>
<evidence type="ECO:0000256" key="6">
    <source>
        <dbReference type="ARBA" id="ARBA00022884"/>
    </source>
</evidence>
<dbReference type="SUPFAM" id="SSF48464">
    <property type="entry name" value="ENTH/VHS domain"/>
    <property type="match status" value="1"/>
</dbReference>
<dbReference type="InterPro" id="IPR006569">
    <property type="entry name" value="CID_dom"/>
</dbReference>
<evidence type="ECO:0000256" key="3">
    <source>
        <dbReference type="ARBA" id="ARBA00022741"/>
    </source>
</evidence>
<feature type="compositionally biased region" description="Polar residues" evidence="10">
    <location>
        <begin position="450"/>
        <end position="459"/>
    </location>
</feature>
<dbReference type="Gene3D" id="1.10.510.10">
    <property type="entry name" value="Transferase(Phosphotransferase) domain 1"/>
    <property type="match status" value="1"/>
</dbReference>
<dbReference type="PROSITE" id="PS51391">
    <property type="entry name" value="CID"/>
    <property type="match status" value="1"/>
</dbReference>
<feature type="compositionally biased region" description="Basic and acidic residues" evidence="10">
    <location>
        <begin position="485"/>
        <end position="504"/>
    </location>
</feature>
<keyword evidence="3 8" id="KW-0547">Nucleotide-binding</keyword>
<dbReference type="SMART" id="SM00360">
    <property type="entry name" value="RRM"/>
    <property type="match status" value="1"/>
</dbReference>
<feature type="coiled-coil region" evidence="9">
    <location>
        <begin position="536"/>
        <end position="566"/>
    </location>
</feature>
<feature type="region of interest" description="Disordered" evidence="10">
    <location>
        <begin position="856"/>
        <end position="883"/>
    </location>
</feature>
<feature type="coiled-coil region" evidence="9">
    <location>
        <begin position="698"/>
        <end position="725"/>
    </location>
</feature>
<keyword evidence="9" id="KW-0175">Coiled coil</keyword>
<dbReference type="SUPFAM" id="SSF54928">
    <property type="entry name" value="RNA-binding domain, RBD"/>
    <property type="match status" value="1"/>
</dbReference>
<name>A0ABQ7SCP2_9ACAR</name>
<evidence type="ECO:0000259" key="12">
    <source>
        <dbReference type="PROSITE" id="PS50102"/>
    </source>
</evidence>
<feature type="domain" description="RRM" evidence="12">
    <location>
        <begin position="582"/>
        <end position="654"/>
    </location>
</feature>
<organism evidence="14 15">
    <name type="scientific">Fragariocoptes setiger</name>
    <dbReference type="NCBI Taxonomy" id="1670756"/>
    <lineage>
        <taxon>Eukaryota</taxon>
        <taxon>Metazoa</taxon>
        <taxon>Ecdysozoa</taxon>
        <taxon>Arthropoda</taxon>
        <taxon>Chelicerata</taxon>
        <taxon>Arachnida</taxon>
        <taxon>Acari</taxon>
        <taxon>Acariformes</taxon>
        <taxon>Trombidiformes</taxon>
        <taxon>Prostigmata</taxon>
        <taxon>Eupodina</taxon>
        <taxon>Eriophyoidea</taxon>
        <taxon>Phytoptidae</taxon>
        <taxon>Fragariocoptes</taxon>
    </lineage>
</organism>
<dbReference type="Pfam" id="PF00069">
    <property type="entry name" value="Pkinase"/>
    <property type="match status" value="1"/>
</dbReference>
<feature type="region of interest" description="Disordered" evidence="10">
    <location>
        <begin position="485"/>
        <end position="532"/>
    </location>
</feature>
<keyword evidence="4 14" id="KW-0418">Kinase</keyword>
<keyword evidence="6 7" id="KW-0694">RNA-binding</keyword>
<evidence type="ECO:0000256" key="9">
    <source>
        <dbReference type="SAM" id="Coils"/>
    </source>
</evidence>